<feature type="chain" id="PRO_5045934710" description="Peptidoglycan-binding protein CsiV" evidence="1">
    <location>
        <begin position="20"/>
        <end position="172"/>
    </location>
</feature>
<organism evidence="2 3">
    <name type="scientific">Pseudomonas songnenensis</name>
    <dbReference type="NCBI Taxonomy" id="1176259"/>
    <lineage>
        <taxon>Bacteria</taxon>
        <taxon>Pseudomonadati</taxon>
        <taxon>Pseudomonadota</taxon>
        <taxon>Gammaproteobacteria</taxon>
        <taxon>Pseudomonadales</taxon>
        <taxon>Pseudomonadaceae</taxon>
        <taxon>Pseudomonas</taxon>
    </lineage>
</organism>
<keyword evidence="3" id="KW-1185">Reference proteome</keyword>
<feature type="signal peptide" evidence="1">
    <location>
        <begin position="1"/>
        <end position="19"/>
    </location>
</feature>
<dbReference type="RefSeq" id="WP_122098474.1">
    <property type="nucleotide sequence ID" value="NZ_JAMOHS010000005.1"/>
</dbReference>
<proteinExistence type="predicted"/>
<accession>A0ABX9UXI8</accession>
<gene>
    <name evidence="2" type="ORF">EA798_06855</name>
</gene>
<evidence type="ECO:0000256" key="1">
    <source>
        <dbReference type="SAM" id="SignalP"/>
    </source>
</evidence>
<evidence type="ECO:0000313" key="2">
    <source>
        <dbReference type="EMBL" id="RMH98123.1"/>
    </source>
</evidence>
<reference evidence="2 3" key="1">
    <citation type="submission" date="2018-10" db="EMBL/GenBank/DDBJ databases">
        <title>Pseudomonas songnenensis NEAU-ST5-5(T) genome.</title>
        <authorList>
            <person name="Pengp J."/>
            <person name="Liu Z.-P."/>
        </authorList>
    </citation>
    <scope>NUCLEOTIDE SEQUENCE [LARGE SCALE GENOMIC DNA]</scope>
    <source>
        <strain evidence="2 3">NEAU-ST5-5</strain>
    </source>
</reference>
<dbReference type="EMBL" id="RFFN01000002">
    <property type="protein sequence ID" value="RMH98123.1"/>
    <property type="molecule type" value="Genomic_DNA"/>
</dbReference>
<sequence>MPLRHLILLLALLTPPAHAEALYRVELILFRHAPPLEASQRARYDWAEGAQVLDRRAERQPALEHIAARLTPDQGYQVLLQRAWQQAVSDKASTIALHQGQRHFEHYPIEGLLTVRPGRYMQTDMTFWVNRFGDYGELLSSERLTQRVRLVPGRLTYIDHDSLGLLIELKRL</sequence>
<dbReference type="InterPro" id="IPR021241">
    <property type="entry name" value="CsiV"/>
</dbReference>
<dbReference type="Pfam" id="PF10972">
    <property type="entry name" value="CsiV"/>
    <property type="match status" value="1"/>
</dbReference>
<dbReference type="Proteomes" id="UP000279228">
    <property type="component" value="Unassembled WGS sequence"/>
</dbReference>
<protein>
    <recommendedName>
        <fullName evidence="4">Peptidoglycan-binding protein CsiV</fullName>
    </recommendedName>
</protein>
<name>A0ABX9UXI8_9PSED</name>
<evidence type="ECO:0000313" key="3">
    <source>
        <dbReference type="Proteomes" id="UP000279228"/>
    </source>
</evidence>
<keyword evidence="1" id="KW-0732">Signal</keyword>
<comment type="caution">
    <text evidence="2">The sequence shown here is derived from an EMBL/GenBank/DDBJ whole genome shotgun (WGS) entry which is preliminary data.</text>
</comment>
<evidence type="ECO:0008006" key="4">
    <source>
        <dbReference type="Google" id="ProtNLM"/>
    </source>
</evidence>